<organism evidence="1 2">
    <name type="scientific">Faecalibacterium langellae</name>
    <dbReference type="NCBI Taxonomy" id="3435293"/>
    <lineage>
        <taxon>Bacteria</taxon>
        <taxon>Bacillati</taxon>
        <taxon>Bacillota</taxon>
        <taxon>Clostridia</taxon>
        <taxon>Eubacteriales</taxon>
        <taxon>Oscillospiraceae</taxon>
        <taxon>Faecalibacterium</taxon>
    </lineage>
</organism>
<dbReference type="EMBL" id="NMTR01000002">
    <property type="protein sequence ID" value="PDX62398.1"/>
    <property type="molecule type" value="Genomic_DNA"/>
</dbReference>
<accession>A0ACC9D2P6</accession>
<gene>
    <name evidence="1" type="ORF">CGS49_01045</name>
</gene>
<evidence type="ECO:0000313" key="1">
    <source>
        <dbReference type="EMBL" id="PDX62398.1"/>
    </source>
</evidence>
<name>A0ACC9D2P6_9FIRM</name>
<protein>
    <submittedName>
        <fullName evidence="1">LysR family transcriptional regulator</fullName>
    </submittedName>
</protein>
<dbReference type="Proteomes" id="UP000220959">
    <property type="component" value="Unassembled WGS sequence"/>
</dbReference>
<comment type="caution">
    <text evidence="1">The sequence shown here is derived from an EMBL/GenBank/DDBJ whole genome shotgun (WGS) entry which is preliminary data.</text>
</comment>
<keyword evidence="2" id="KW-1185">Reference proteome</keyword>
<evidence type="ECO:0000313" key="2">
    <source>
        <dbReference type="Proteomes" id="UP000220959"/>
    </source>
</evidence>
<reference evidence="1 2" key="1">
    <citation type="journal article" date="2017" name="Front. Microbiol.">
        <title>New Insights into the Diversity of the Genus Faecalibacterium.</title>
        <authorList>
            <person name="Benevides L."/>
            <person name="Burman S."/>
            <person name="Martin R."/>
            <person name="Robert V."/>
            <person name="Thomas M."/>
            <person name="Miquel S."/>
            <person name="Chain F."/>
            <person name="Sokol H."/>
            <person name="Bermudez-Humaran L.G."/>
            <person name="Morrison M."/>
            <person name="Langella P."/>
            <person name="Azevedo V.A."/>
            <person name="Chatel J.M."/>
            <person name="Soares S."/>
        </authorList>
    </citation>
    <scope>NUCLEOTIDE SEQUENCE [LARGE SCALE GENOMIC DNA]</scope>
    <source>
        <strain evidence="2">CNCM I-4541</strain>
    </source>
</reference>
<sequence length="270" mass="30386">MLDLNELQQLVDFADLGTLSKVAEKGHISTPSITRSMKNVEEHFGVPLFTRSKNRIELNDTGREAVAAARKLLAEAEQAVRQVQAFDQRRRTLVVRSCAPAPLWELLPKLSAACPGMTIASSIGQNEEVLAAWRQGGCDMAVLPFRPEAEDGTAVQEFMHEKLFVCVPPGHELARRESLSFAEINGFNFLLRTELGFWDTLCRQKMPSSRFLVQTDEFAFDALVASSSLPCFTTDYFKNARERYPGRVFLPLRDPEADVTFYVLQRAQKK</sequence>
<proteinExistence type="predicted"/>